<evidence type="ECO:0000313" key="2">
    <source>
        <dbReference type="EMBL" id="MFD2026428.1"/>
    </source>
</evidence>
<feature type="region of interest" description="Disordered" evidence="1">
    <location>
        <begin position="38"/>
        <end position="113"/>
    </location>
</feature>
<name>A0ABW4V9D9_9MICO</name>
<keyword evidence="3" id="KW-1185">Reference proteome</keyword>
<evidence type="ECO:0000256" key="1">
    <source>
        <dbReference type="SAM" id="MobiDB-lite"/>
    </source>
</evidence>
<reference evidence="3" key="1">
    <citation type="journal article" date="2019" name="Int. J. Syst. Evol. Microbiol.">
        <title>The Global Catalogue of Microorganisms (GCM) 10K type strain sequencing project: providing services to taxonomists for standard genome sequencing and annotation.</title>
        <authorList>
            <consortium name="The Broad Institute Genomics Platform"/>
            <consortium name="The Broad Institute Genome Sequencing Center for Infectious Disease"/>
            <person name="Wu L."/>
            <person name="Ma J."/>
        </authorList>
    </citation>
    <scope>NUCLEOTIDE SEQUENCE [LARGE SCALE GENOMIC DNA]</scope>
    <source>
        <strain evidence="3">CCM 7043</strain>
    </source>
</reference>
<evidence type="ECO:0008006" key="4">
    <source>
        <dbReference type="Google" id="ProtNLM"/>
    </source>
</evidence>
<dbReference type="PROSITE" id="PS51318">
    <property type="entry name" value="TAT"/>
    <property type="match status" value="1"/>
</dbReference>
<dbReference type="InterPro" id="IPR006311">
    <property type="entry name" value="TAT_signal"/>
</dbReference>
<dbReference type="RefSeq" id="WP_377198270.1">
    <property type="nucleotide sequence ID" value="NZ_JBHUHF010000001.1"/>
</dbReference>
<proteinExistence type="predicted"/>
<evidence type="ECO:0000313" key="3">
    <source>
        <dbReference type="Proteomes" id="UP001597338"/>
    </source>
</evidence>
<accession>A0ABW4V9D9</accession>
<dbReference type="EMBL" id="JBHUHF010000001">
    <property type="protein sequence ID" value="MFD2026428.1"/>
    <property type="molecule type" value="Genomic_DNA"/>
</dbReference>
<organism evidence="2 3">
    <name type="scientific">Promicromonospora aerolata</name>
    <dbReference type="NCBI Taxonomy" id="195749"/>
    <lineage>
        <taxon>Bacteria</taxon>
        <taxon>Bacillati</taxon>
        <taxon>Actinomycetota</taxon>
        <taxon>Actinomycetes</taxon>
        <taxon>Micrococcales</taxon>
        <taxon>Promicromonosporaceae</taxon>
        <taxon>Promicromonospora</taxon>
    </lineage>
</organism>
<sequence>MPASPLVTRRRLVVALVVLALAVAAVVAVVTLRSNAEPAAGALSSASPTTSGADAEDERAGGEPGTGTPSPVGSEPAGPSSSDEAEPGSDKVAAPEPRETLDPAPFDAVATPEPGVTVRVDAVEEVTGEANVPGEVGGPALRFAVELANGTGKVLDLRTVVVNAYYGPDRTPATPLLKPGGKAFEAEVAAGGSAGAAFVFGVPTEFQDEVELEVDAGVGKAIAIFTGA</sequence>
<comment type="caution">
    <text evidence="2">The sequence shown here is derived from an EMBL/GenBank/DDBJ whole genome shotgun (WGS) entry which is preliminary data.</text>
</comment>
<dbReference type="Proteomes" id="UP001597338">
    <property type="component" value="Unassembled WGS sequence"/>
</dbReference>
<protein>
    <recommendedName>
        <fullName evidence="4">DUF4352 domain-containing protein</fullName>
    </recommendedName>
</protein>
<gene>
    <name evidence="2" type="ORF">ACFSL2_12995</name>
</gene>